<evidence type="ECO:0000256" key="1">
    <source>
        <dbReference type="SAM" id="MobiDB-lite"/>
    </source>
</evidence>
<reference evidence="3 4" key="1">
    <citation type="submission" date="2020-10" db="EMBL/GenBank/DDBJ databases">
        <title>Ca. Dormibacterota MAGs.</title>
        <authorList>
            <person name="Montgomery K."/>
        </authorList>
    </citation>
    <scope>NUCLEOTIDE SEQUENCE [LARGE SCALE GENOMIC DNA]</scope>
    <source>
        <strain evidence="3">SC8812_S17_18</strain>
    </source>
</reference>
<dbReference type="EMBL" id="JAEKNS010000079">
    <property type="protein sequence ID" value="MBJ7594741.1"/>
    <property type="molecule type" value="Genomic_DNA"/>
</dbReference>
<accession>A0A934N3K6</accession>
<keyword evidence="3" id="KW-0808">Transferase</keyword>
<dbReference type="NCBIfam" id="TIGR04416">
    <property type="entry name" value="group_II_RT_mat"/>
    <property type="match status" value="1"/>
</dbReference>
<dbReference type="PANTHER" id="PTHR34047:SF8">
    <property type="entry name" value="PROTEIN YKFC"/>
    <property type="match status" value="1"/>
</dbReference>
<gene>
    <name evidence="3" type="primary">ltrA</name>
    <name evidence="3" type="ORF">JF886_07745</name>
</gene>
<keyword evidence="3" id="KW-0695">RNA-directed DNA polymerase</keyword>
<organism evidence="3 4">
    <name type="scientific">Candidatus Aeolococcus gillhamiae</name>
    <dbReference type="NCBI Taxonomy" id="3127015"/>
    <lineage>
        <taxon>Bacteria</taxon>
        <taxon>Bacillati</taxon>
        <taxon>Candidatus Dormiibacterota</taxon>
        <taxon>Candidatus Dormibacteria</taxon>
        <taxon>Candidatus Aeolococcales</taxon>
        <taxon>Candidatus Aeolococcaceae</taxon>
        <taxon>Candidatus Aeolococcus</taxon>
    </lineage>
</organism>
<dbReference type="PROSITE" id="PS50878">
    <property type="entry name" value="RT_POL"/>
    <property type="match status" value="1"/>
</dbReference>
<dbReference type="CDD" id="cd01651">
    <property type="entry name" value="RT_G2_intron"/>
    <property type="match status" value="1"/>
</dbReference>
<dbReference type="Proteomes" id="UP000606991">
    <property type="component" value="Unassembled WGS sequence"/>
</dbReference>
<dbReference type="Pfam" id="PF00078">
    <property type="entry name" value="RVT_1"/>
    <property type="match status" value="1"/>
</dbReference>
<dbReference type="EC" id="2.7.7.49" evidence="3"/>
<keyword evidence="3" id="KW-0548">Nucleotidyltransferase</keyword>
<dbReference type="InterPro" id="IPR030931">
    <property type="entry name" value="Group_II_RT_mat"/>
</dbReference>
<dbReference type="PANTHER" id="PTHR34047">
    <property type="entry name" value="NUCLEAR INTRON MATURASE 1, MITOCHONDRIAL-RELATED"/>
    <property type="match status" value="1"/>
</dbReference>
<dbReference type="InterPro" id="IPR043502">
    <property type="entry name" value="DNA/RNA_pol_sf"/>
</dbReference>
<dbReference type="InterPro" id="IPR051083">
    <property type="entry name" value="GrpII_Intron_Splice-Mob/Def"/>
</dbReference>
<protein>
    <submittedName>
        <fullName evidence="3">Group II intron reverse transcriptase/maturase</fullName>
        <ecNumber evidence="3">2.7.7.49</ecNumber>
    </submittedName>
</protein>
<dbReference type="SUPFAM" id="SSF56672">
    <property type="entry name" value="DNA/RNA polymerases"/>
    <property type="match status" value="1"/>
</dbReference>
<feature type="domain" description="Reverse transcriptase" evidence="2">
    <location>
        <begin position="115"/>
        <end position="365"/>
    </location>
</feature>
<name>A0A934N3K6_9BACT</name>
<evidence type="ECO:0000313" key="3">
    <source>
        <dbReference type="EMBL" id="MBJ7594741.1"/>
    </source>
</evidence>
<comment type="caution">
    <text evidence="3">The sequence shown here is derived from an EMBL/GenBank/DDBJ whole genome shotgun (WGS) entry which is preliminary data.</text>
</comment>
<sequence length="494" mass="56529">MHGHEKSDSPVVPTKPPNKAAAAEVVEERGLAKGNMTSKTHAGPRAGRGASNALDRVRELARKDKEVRFTALLHHVDVDRLRTAYGALRPAASPGVDGVTWAAYGQDLEANLQDLHQRVHAGRYRAKPSRRAYIPKADGRRRPLGIAALEDKILQRAVVEVLNAIYEKDFLGFSYGFRPGRSPHNALDALATGIARKKVNWVLDADIRDFFTSLDRAWLEKFLGHRIADKRILRLIQKWLSAGVIEDGNWKETEGGTPQGASASPLLANVYLHYVFDLWVRQWRKRQAHGDIIVVRFADDYVAGFEHRHDAEHFMADLRERFAEFGLELNPEKTRLIEFGRFAAERRSARGLGKPETFDFLGFTHCCGKTRSGGFVVRRVTIAKRMRAKLHEVKSQLRSRMHDPIPAQGRWLRSVVQGHCAYYAVPYNIRATREFRQQVTRLWFQALTRRSQRGRPKWERMGRLAQRWLPPVRIMHPYPEARFDVRTRGRSPVR</sequence>
<evidence type="ECO:0000259" key="2">
    <source>
        <dbReference type="PROSITE" id="PS50878"/>
    </source>
</evidence>
<feature type="region of interest" description="Disordered" evidence="1">
    <location>
        <begin position="1"/>
        <end position="50"/>
    </location>
</feature>
<dbReference type="RefSeq" id="WP_337311203.1">
    <property type="nucleotide sequence ID" value="NZ_JAEKNS010000079.1"/>
</dbReference>
<dbReference type="AlphaFoldDB" id="A0A934N3K6"/>
<evidence type="ECO:0000313" key="4">
    <source>
        <dbReference type="Proteomes" id="UP000606991"/>
    </source>
</evidence>
<dbReference type="InterPro" id="IPR000477">
    <property type="entry name" value="RT_dom"/>
</dbReference>
<dbReference type="GO" id="GO:0003964">
    <property type="term" value="F:RNA-directed DNA polymerase activity"/>
    <property type="evidence" value="ECO:0007669"/>
    <property type="project" value="UniProtKB-KW"/>
</dbReference>
<proteinExistence type="predicted"/>